<name>A0ABT3CEK9_9MYCO</name>
<accession>A0ABT3CEK9</accession>
<dbReference type="Proteomes" id="UP001526201">
    <property type="component" value="Unassembled WGS sequence"/>
</dbReference>
<evidence type="ECO:0000313" key="2">
    <source>
        <dbReference type="Proteomes" id="UP001526201"/>
    </source>
</evidence>
<protein>
    <submittedName>
        <fullName evidence="1">Uncharacterized protein</fullName>
    </submittedName>
</protein>
<proteinExistence type="predicted"/>
<comment type="caution">
    <text evidence="1">The sequence shown here is derived from an EMBL/GenBank/DDBJ whole genome shotgun (WGS) entry which is preliminary data.</text>
</comment>
<evidence type="ECO:0000313" key="1">
    <source>
        <dbReference type="EMBL" id="MCV7227924.1"/>
    </source>
</evidence>
<dbReference type="RefSeq" id="WP_264068964.1">
    <property type="nucleotide sequence ID" value="NZ_JACKTY010000031.1"/>
</dbReference>
<keyword evidence="2" id="KW-1185">Reference proteome</keyword>
<organism evidence="1 2">
    <name type="scientific">Mycolicibacterium komossense</name>
    <dbReference type="NCBI Taxonomy" id="1779"/>
    <lineage>
        <taxon>Bacteria</taxon>
        <taxon>Bacillati</taxon>
        <taxon>Actinomycetota</taxon>
        <taxon>Actinomycetes</taxon>
        <taxon>Mycobacteriales</taxon>
        <taxon>Mycobacteriaceae</taxon>
        <taxon>Mycolicibacterium</taxon>
    </lineage>
</organism>
<dbReference type="EMBL" id="JACKTY010000031">
    <property type="protein sequence ID" value="MCV7227924.1"/>
    <property type="molecule type" value="Genomic_DNA"/>
</dbReference>
<sequence>MTLAIRTSPATAGYAIDCRRAVIQAYARGVATVLTVRGSVDALNDDCVYRHLYRFTRLETALIIDITEAAVADLDTLRSFAAGDLGTVIAIVARPEDAAEIRASADGPAVPVHRTVAEAVQALVRDIQARRGPRALPLLRLA</sequence>
<reference evidence="1 2" key="1">
    <citation type="journal article" date="2022" name="BMC Genomics">
        <title>Comparative genome analysis of mycobacteria focusing on tRNA and non-coding RNA.</title>
        <authorList>
            <person name="Behra P.R.K."/>
            <person name="Pettersson B.M.F."/>
            <person name="Ramesh M."/>
            <person name="Das S."/>
            <person name="Dasgupta S."/>
            <person name="Kirsebom L.A."/>
        </authorList>
    </citation>
    <scope>NUCLEOTIDE SEQUENCE [LARGE SCALE GENOMIC DNA]</scope>
    <source>
        <strain evidence="1 2">DSM 44078</strain>
    </source>
</reference>
<gene>
    <name evidence="1" type="ORF">H7J73_18060</name>
</gene>